<feature type="coiled-coil region" evidence="4">
    <location>
        <begin position="894"/>
        <end position="1060"/>
    </location>
</feature>
<dbReference type="InterPro" id="IPR052602">
    <property type="entry name" value="Growth_transcription_reg"/>
</dbReference>
<feature type="compositionally biased region" description="Basic and acidic residues" evidence="5">
    <location>
        <begin position="596"/>
        <end position="612"/>
    </location>
</feature>
<feature type="compositionally biased region" description="Basic and acidic residues" evidence="5">
    <location>
        <begin position="49"/>
        <end position="69"/>
    </location>
</feature>
<organism evidence="7 8">
    <name type="scientific">Aplysia californica</name>
    <name type="common">California sea hare</name>
    <dbReference type="NCBI Taxonomy" id="6500"/>
    <lineage>
        <taxon>Eukaryota</taxon>
        <taxon>Metazoa</taxon>
        <taxon>Spiralia</taxon>
        <taxon>Lophotrochozoa</taxon>
        <taxon>Mollusca</taxon>
        <taxon>Gastropoda</taxon>
        <taxon>Heterobranchia</taxon>
        <taxon>Euthyneura</taxon>
        <taxon>Tectipleura</taxon>
        <taxon>Aplysiida</taxon>
        <taxon>Aplysioidea</taxon>
        <taxon>Aplysiidae</taxon>
        <taxon>Aplysia</taxon>
    </lineage>
</organism>
<evidence type="ECO:0000256" key="5">
    <source>
        <dbReference type="SAM" id="MobiDB-lite"/>
    </source>
</evidence>
<feature type="compositionally biased region" description="Basic and acidic residues" evidence="5">
    <location>
        <begin position="138"/>
        <end position="154"/>
    </location>
</feature>
<feature type="region of interest" description="Disordered" evidence="5">
    <location>
        <begin position="21"/>
        <end position="217"/>
    </location>
</feature>
<feature type="compositionally biased region" description="Basic and acidic residues" evidence="5">
    <location>
        <begin position="22"/>
        <end position="35"/>
    </location>
</feature>
<name>A0ABM0ZV00_APLCA</name>
<feature type="compositionally biased region" description="Acidic residues" evidence="5">
    <location>
        <begin position="161"/>
        <end position="172"/>
    </location>
</feature>
<evidence type="ECO:0000259" key="6">
    <source>
        <dbReference type="Pfam" id="PF12325"/>
    </source>
</evidence>
<evidence type="ECO:0000256" key="1">
    <source>
        <dbReference type="ARBA" id="ARBA00004555"/>
    </source>
</evidence>
<keyword evidence="7" id="KW-1185">Reference proteome</keyword>
<feature type="coiled-coil region" evidence="4">
    <location>
        <begin position="1288"/>
        <end position="1381"/>
    </location>
</feature>
<feature type="region of interest" description="Disordered" evidence="5">
    <location>
        <begin position="463"/>
        <end position="721"/>
    </location>
</feature>
<evidence type="ECO:0000256" key="2">
    <source>
        <dbReference type="ARBA" id="ARBA00023034"/>
    </source>
</evidence>
<dbReference type="InterPro" id="IPR022091">
    <property type="entry name" value="TMF_TATA-bd"/>
</dbReference>
<feature type="coiled-coil region" evidence="4">
    <location>
        <begin position="751"/>
        <end position="865"/>
    </location>
</feature>
<reference evidence="8" key="1">
    <citation type="submission" date="2025-08" db="UniProtKB">
        <authorList>
            <consortium name="RefSeq"/>
        </authorList>
    </citation>
    <scope>IDENTIFICATION</scope>
</reference>
<keyword evidence="2" id="KW-0333">Golgi apparatus</keyword>
<sequence length="1392" mass="152991">MSWWDTAGITNLASQALKNAQKKIDKVLDIDEKTSGSKRKRGTSQQKGTDQKSEKTPEKTGSKKDKDAPEDQGADFWSGWMGSGGRKESKPEDGEKSSDSHSSWNLPWSFAATGSEDQDSPVKSELSVDSNDKQVAPSDRKATASESASERAKSDIAVTDDTSEVSELDEVTGQDVIDSKAASNSPTEAGIASGISSSGSLPDCKAEDSSSGWQDFSLDDNIDELIAGSEGEEKKERLAAVSEFQGSGVVSSSSPTEKESQILFVKNATSPAAKQEDSIASAIPHLDLSPPQAASTSSGFEDKARETNTAVTGETTVLPLQLDSSGLKTSTSSSFTEVCEDSLSELSLSLLTQDVDELPTTLPGEEHGVSETRSEPLVVGSTVDVTLEVNDTVLSGEAKGVLQADDSPLSQVQNVDSVVEDTSGEQPVNVSPLGGAVPGQERSQTEVSGEYVNISSVSSDGAQTLLSETGSDDVVQASSDLDLGDSRASSDLDLPGGQAGSTGSSDTSKFDSSMDTVVDRSLVDTPSEADHDTTGQGDEPYSLFGEKEEGFEKEEREKLAGSEGTPASLSSSYVKCMIEEAMEESKTEDSGSDNHSSGEKSESSKVDSEFEKSVYSGHESSDDIETTTSSDIEILQAPSANDESKFHTSFDLSPLKIALQKTAGAHGHRRSDSQSSSSAHSKSGELDHPSPERGESSLWRDDDSPHHDLQAVREEGVDNPYHPERLLKLCQRTLLQELSGGQKLAEMAEVLQARENKLIQLSKDNHQLMEDNSILRNQLQQSEEARETETADLTAVTNEFTARLSESEKKIQQVLKEKENVKQQLGKTEEELKKRSANVDLEAELEEKTEQVEQLMAEGEKLSRQQLQSNNIIKKLRAKEKETETTITGQKKKLETQTAELERLTVVLDSKEEMEKTQGEAINQLNAAVQKQEKELSKLRSELEDSQEKCRGLQAALDNSYKEIAELHRSNASQDSKAQEAALSAESHVREELKAAMEREQQRFRQEREAFIMQADDLRLDMTRLEKEHSRREELLRQEITHLQERLQEGESRSQELSQTVSSATRPLLRQIENLQATYGAQATAWEKVEKNLTDRLAEAQTAVAMAQEKERTGSERVMELSARVTSLEASNSRLKQEKAQLVAQGEADRGRLEELEDNRHSVVAQLETSRQRMVEELNQLKVDKVHLESQLGVERTRLETEMKKGLALEEQLRLAERERPRSRGTPSPSPSMSVSRQESLVGSMHERQSPGWSWSFHEDAEAGGSAGTLGKSSVYDSLRHSGAAVVVENMQAQLKQKEGEITQLQSEIQQLERTRESMARELVDLSNQNEELKEKKAEHEKLQTEFQELSGRYSALLQMYGEKEEQVQELRLDLQDVKEMYKTQIDTLLAK</sequence>
<dbReference type="RefSeq" id="XP_012935003.1">
    <property type="nucleotide sequence ID" value="XM_013079549.2"/>
</dbReference>
<feature type="region of interest" description="Disordered" evidence="5">
    <location>
        <begin position="1210"/>
        <end position="1267"/>
    </location>
</feature>
<dbReference type="Pfam" id="PF12329">
    <property type="entry name" value="TMF_DNA_bd"/>
    <property type="match status" value="1"/>
</dbReference>
<feature type="compositionally biased region" description="Basic and acidic residues" evidence="5">
    <location>
        <begin position="682"/>
        <end position="721"/>
    </location>
</feature>
<feature type="region of interest" description="Disordered" evidence="5">
    <location>
        <begin position="402"/>
        <end position="448"/>
    </location>
</feature>
<accession>A0ABM0ZV00</accession>
<feature type="region of interest" description="Disordered" evidence="5">
    <location>
        <begin position="274"/>
        <end position="332"/>
    </location>
</feature>
<evidence type="ECO:0000313" key="7">
    <source>
        <dbReference type="Proteomes" id="UP000694888"/>
    </source>
</evidence>
<protein>
    <submittedName>
        <fullName evidence="8">TATA element modulatory factor</fullName>
    </submittedName>
</protein>
<evidence type="ECO:0000256" key="4">
    <source>
        <dbReference type="SAM" id="Coils"/>
    </source>
</evidence>
<gene>
    <name evidence="8" type="primary">LOC101852905</name>
</gene>
<evidence type="ECO:0000256" key="3">
    <source>
        <dbReference type="ARBA" id="ARBA00023054"/>
    </source>
</evidence>
<feature type="compositionally biased region" description="Basic and acidic residues" evidence="5">
    <location>
        <begin position="1210"/>
        <end position="1222"/>
    </location>
</feature>
<dbReference type="GeneID" id="101852905"/>
<keyword evidence="3 4" id="KW-0175">Coiled coil</keyword>
<feature type="compositionally biased region" description="Basic and acidic residues" evidence="5">
    <location>
        <begin position="85"/>
        <end position="99"/>
    </location>
</feature>
<feature type="compositionally biased region" description="Basic and acidic residues" evidence="5">
    <location>
        <begin position="517"/>
        <end position="533"/>
    </location>
</feature>
<dbReference type="Pfam" id="PF12325">
    <property type="entry name" value="TMF_TATA_bd"/>
    <property type="match status" value="1"/>
</dbReference>
<dbReference type="InterPro" id="IPR022092">
    <property type="entry name" value="TMF_DNA-bd"/>
</dbReference>
<feature type="domain" description="TATA element modulatory factor 1 TATA binding" evidence="6">
    <location>
        <begin position="1284"/>
        <end position="1389"/>
    </location>
</feature>
<feature type="compositionally biased region" description="Basic and acidic residues" evidence="5">
    <location>
        <begin position="545"/>
        <end position="560"/>
    </location>
</feature>
<feature type="compositionally biased region" description="Polar residues" evidence="5">
    <location>
        <begin position="501"/>
        <end position="515"/>
    </location>
</feature>
<dbReference type="PANTHER" id="PTHR46515:SF1">
    <property type="entry name" value="TATA ELEMENT MODULATORY FACTOR"/>
    <property type="match status" value="1"/>
</dbReference>
<evidence type="ECO:0000313" key="8">
    <source>
        <dbReference type="RefSeq" id="XP_012935003.1"/>
    </source>
</evidence>
<proteinExistence type="predicted"/>
<dbReference type="Proteomes" id="UP000694888">
    <property type="component" value="Unplaced"/>
</dbReference>
<comment type="subcellular location">
    <subcellularLocation>
        <location evidence="1">Golgi apparatus</location>
    </subcellularLocation>
</comment>
<feature type="compositionally biased region" description="Low complexity" evidence="5">
    <location>
        <begin position="189"/>
        <end position="200"/>
    </location>
</feature>
<dbReference type="PANTHER" id="PTHR46515">
    <property type="entry name" value="TATA ELEMENT MODULATORY FACTOR TMF1"/>
    <property type="match status" value="1"/>
</dbReference>